<keyword evidence="2" id="KW-0472">Membrane</keyword>
<evidence type="ECO:0000313" key="5">
    <source>
        <dbReference type="RefSeq" id="XP_055882969.1"/>
    </source>
</evidence>
<dbReference type="PANTHER" id="PTHR31118">
    <property type="entry name" value="CYCLASE-LIKE PROTEIN 2"/>
    <property type="match status" value="1"/>
</dbReference>
<feature type="signal peptide" evidence="3">
    <location>
        <begin position="1"/>
        <end position="18"/>
    </location>
</feature>
<dbReference type="GO" id="GO:0019441">
    <property type="term" value="P:L-tryptophan catabolic process to kynurenine"/>
    <property type="evidence" value="ECO:0007669"/>
    <property type="project" value="InterPro"/>
</dbReference>
<accession>A0A9W3A713</accession>
<keyword evidence="4" id="KW-1185">Reference proteome</keyword>
<dbReference type="RefSeq" id="XP_055882969.1">
    <property type="nucleotide sequence ID" value="XM_056026994.1"/>
</dbReference>
<dbReference type="RefSeq" id="XP_055882973.1">
    <property type="nucleotide sequence ID" value="XM_056026998.1"/>
</dbReference>
<dbReference type="AlphaFoldDB" id="A0A9W3A713"/>
<feature type="chain" id="PRO_5044702737" evidence="3">
    <location>
        <begin position="19"/>
        <end position="286"/>
    </location>
</feature>
<evidence type="ECO:0000313" key="4">
    <source>
        <dbReference type="Proteomes" id="UP001165740"/>
    </source>
</evidence>
<dbReference type="OMA" id="KDGWDAS"/>
<comment type="similarity">
    <text evidence="1">Belongs to the Cyclase 1 superfamily.</text>
</comment>
<feature type="transmembrane region" description="Helical" evidence="2">
    <location>
        <begin position="265"/>
        <end position="285"/>
    </location>
</feature>
<reference evidence="5 6" key="1">
    <citation type="submission" date="2025-04" db="UniProtKB">
        <authorList>
            <consortium name="RefSeq"/>
        </authorList>
    </citation>
    <scope>IDENTIFICATION</scope>
</reference>
<keyword evidence="2" id="KW-0812">Transmembrane</keyword>
<dbReference type="SUPFAM" id="SSF102198">
    <property type="entry name" value="Putative cyclase"/>
    <property type="match status" value="1"/>
</dbReference>
<dbReference type="OrthoDB" id="7108654at2759"/>
<dbReference type="GeneID" id="106053971"/>
<evidence type="ECO:0000313" key="7">
    <source>
        <dbReference type="RefSeq" id="XP_055882971.1"/>
    </source>
</evidence>
<protein>
    <submittedName>
        <fullName evidence="5 6">Kynurenine formamidase-like</fullName>
    </submittedName>
</protein>
<dbReference type="GO" id="GO:0004061">
    <property type="term" value="F:arylformamidase activity"/>
    <property type="evidence" value="ECO:0007669"/>
    <property type="project" value="InterPro"/>
</dbReference>
<dbReference type="Pfam" id="PF04199">
    <property type="entry name" value="Cyclase"/>
    <property type="match status" value="1"/>
</dbReference>
<dbReference type="InterPro" id="IPR037175">
    <property type="entry name" value="KFase_sf"/>
</dbReference>
<keyword evidence="3" id="KW-0732">Signal</keyword>
<dbReference type="PANTHER" id="PTHR31118:SF12">
    <property type="entry name" value="CYCLASE-LIKE PROTEIN 2"/>
    <property type="match status" value="1"/>
</dbReference>
<evidence type="ECO:0000313" key="8">
    <source>
        <dbReference type="RefSeq" id="XP_055882973.1"/>
    </source>
</evidence>
<dbReference type="Proteomes" id="UP001165740">
    <property type="component" value="Chromosome 4"/>
</dbReference>
<name>A0A9W3A713_BIOGL</name>
<evidence type="ECO:0000256" key="1">
    <source>
        <dbReference type="ARBA" id="ARBA00007865"/>
    </source>
</evidence>
<dbReference type="RefSeq" id="XP_055882971.1">
    <property type="nucleotide sequence ID" value="XM_056026996.1"/>
</dbReference>
<dbReference type="Gene3D" id="3.50.30.50">
    <property type="entry name" value="Putative cyclase"/>
    <property type="match status" value="1"/>
</dbReference>
<dbReference type="RefSeq" id="XP_055882970.1">
    <property type="nucleotide sequence ID" value="XM_056026995.1"/>
</dbReference>
<proteinExistence type="inferred from homology"/>
<evidence type="ECO:0000256" key="2">
    <source>
        <dbReference type="SAM" id="Phobius"/>
    </source>
</evidence>
<sequence length="286" mass="32440">MRSWHPSLLLILMSTVSGRIIDLSHKHGPTTFMVPGFEHYNRTLVKTLIFNKDVAVETAVYSSNEHGGTHMDAPLHFYKVGMTLDNIPLENTIAEGVMIDVSDEASKNIEYKVPLSKIHAWEKQNGEIPQKAAVIFNFGWHKKFHNKFEYINTVTDDWRQIKIPSVSEEVGNFLYDSRDIKIIGVDTMSPDPMNTGSAPIHIKYLANNKLIVENLNATDSLPPRGFRFHAAPVKYVGASGAQIRAYAIVHENQEPRTKNQENRSWIILPTWCLVIILLFSHLVILL</sequence>
<organism evidence="4 5">
    <name type="scientific">Biomphalaria glabrata</name>
    <name type="common">Bloodfluke planorb</name>
    <name type="synonym">Freshwater snail</name>
    <dbReference type="NCBI Taxonomy" id="6526"/>
    <lineage>
        <taxon>Eukaryota</taxon>
        <taxon>Metazoa</taxon>
        <taxon>Spiralia</taxon>
        <taxon>Lophotrochozoa</taxon>
        <taxon>Mollusca</taxon>
        <taxon>Gastropoda</taxon>
        <taxon>Heterobranchia</taxon>
        <taxon>Euthyneura</taxon>
        <taxon>Panpulmonata</taxon>
        <taxon>Hygrophila</taxon>
        <taxon>Lymnaeoidea</taxon>
        <taxon>Planorbidae</taxon>
        <taxon>Biomphalaria</taxon>
    </lineage>
</organism>
<gene>
    <name evidence="5 6 7 8" type="primary">LOC106053971</name>
</gene>
<evidence type="ECO:0000313" key="6">
    <source>
        <dbReference type="RefSeq" id="XP_055882970.1"/>
    </source>
</evidence>
<dbReference type="InterPro" id="IPR007325">
    <property type="entry name" value="KFase/CYL"/>
</dbReference>
<evidence type="ECO:0000256" key="3">
    <source>
        <dbReference type="SAM" id="SignalP"/>
    </source>
</evidence>
<keyword evidence="2" id="KW-1133">Transmembrane helix</keyword>